<feature type="compositionally biased region" description="Low complexity" evidence="2">
    <location>
        <begin position="217"/>
        <end position="252"/>
    </location>
</feature>
<proteinExistence type="predicted"/>
<reference evidence="3 4" key="1">
    <citation type="submission" date="2017-12" db="EMBL/GenBank/DDBJ databases">
        <title>Integrating genomic resources of turbot (Scophthalmus maximus) in depth evaluation of genetic and physical mapping variation across individuals.</title>
        <authorList>
            <person name="Martinez P."/>
        </authorList>
    </citation>
    <scope>NUCLEOTIDE SEQUENCE [LARGE SCALE GENOMIC DNA]</scope>
</reference>
<keyword evidence="1" id="KW-0175">Coiled coil</keyword>
<dbReference type="Proteomes" id="UP000246464">
    <property type="component" value="Chromosome 5"/>
</dbReference>
<dbReference type="EMBL" id="CP026247">
    <property type="protein sequence ID" value="AWP01015.1"/>
    <property type="molecule type" value="Genomic_DNA"/>
</dbReference>
<accession>A0A2U9BAM9</accession>
<protein>
    <submittedName>
        <fullName evidence="3">Uncharacterized protein</fullName>
    </submittedName>
</protein>
<evidence type="ECO:0000313" key="3">
    <source>
        <dbReference type="EMBL" id="AWP01015.1"/>
    </source>
</evidence>
<feature type="compositionally biased region" description="Polar residues" evidence="2">
    <location>
        <begin position="253"/>
        <end position="318"/>
    </location>
</feature>
<feature type="coiled-coil region" evidence="1">
    <location>
        <begin position="154"/>
        <end position="209"/>
    </location>
</feature>
<evidence type="ECO:0000256" key="2">
    <source>
        <dbReference type="SAM" id="MobiDB-lite"/>
    </source>
</evidence>
<sequence>MNSEDNTTLSVKTFALRRNFWKDQEASEGEPGPLKERKNSKLQHTVEMETQTADIWQEMEALQKIHQQAIQTSQAHELQLRMELDNTRKQKSEAEDRAQGAARDRNLVGQQMEVLREQFDSHLAQCEQRMRQRGHLLQQRFTAETKLRETLDDMTLLRSQLVNVEKLLQEEKLQSDMNEIRANAYELRVVKLREVVSEHRQQIMVLEKKLLSREDNAAAQEQSSGSGAQEQSSGSEAQEQSSGSEAQELSSGNEAQEQSSGSEAQELSSGSDPQEQSSGSDPQEQSSGSDAQEQTSPSATRKQSSPSHAQGQRSQSATRDQRSEQRSQRATRGQRSEQRSQSATRGQRSEQSSPNKPRRHSLWLVRLLIPERPARTRNTS</sequence>
<keyword evidence="4" id="KW-1185">Reference proteome</keyword>
<feature type="compositionally biased region" description="Polar residues" evidence="2">
    <location>
        <begin position="328"/>
        <end position="355"/>
    </location>
</feature>
<gene>
    <name evidence="3" type="ORF">SMAX5B_004719</name>
</gene>
<dbReference type="AlphaFoldDB" id="A0A2U9BAM9"/>
<organism evidence="3 4">
    <name type="scientific">Scophthalmus maximus</name>
    <name type="common">Turbot</name>
    <name type="synonym">Psetta maxima</name>
    <dbReference type="NCBI Taxonomy" id="52904"/>
    <lineage>
        <taxon>Eukaryota</taxon>
        <taxon>Metazoa</taxon>
        <taxon>Chordata</taxon>
        <taxon>Craniata</taxon>
        <taxon>Vertebrata</taxon>
        <taxon>Euteleostomi</taxon>
        <taxon>Actinopterygii</taxon>
        <taxon>Neopterygii</taxon>
        <taxon>Teleostei</taxon>
        <taxon>Neoteleostei</taxon>
        <taxon>Acanthomorphata</taxon>
        <taxon>Carangaria</taxon>
        <taxon>Pleuronectiformes</taxon>
        <taxon>Pleuronectoidei</taxon>
        <taxon>Scophthalmidae</taxon>
        <taxon>Scophthalmus</taxon>
    </lineage>
</organism>
<evidence type="ECO:0000256" key="1">
    <source>
        <dbReference type="SAM" id="Coils"/>
    </source>
</evidence>
<feature type="region of interest" description="Disordered" evidence="2">
    <location>
        <begin position="215"/>
        <end position="380"/>
    </location>
</feature>
<feature type="coiled-coil region" evidence="1">
    <location>
        <begin position="77"/>
        <end position="104"/>
    </location>
</feature>
<evidence type="ECO:0000313" key="4">
    <source>
        <dbReference type="Proteomes" id="UP000246464"/>
    </source>
</evidence>
<name>A0A2U9BAM9_SCOMX</name>